<keyword evidence="5 9" id="KW-0067">ATP-binding</keyword>
<comment type="function">
    <text evidence="9">Catalyzes the 2-thiolation of uridine at the wobble position (U34) of tRNA, leading to the formation of s(2)U34.</text>
</comment>
<evidence type="ECO:0000259" key="11">
    <source>
        <dbReference type="Pfam" id="PF20259"/>
    </source>
</evidence>
<dbReference type="Proteomes" id="UP000229756">
    <property type="component" value="Unassembled WGS sequence"/>
</dbReference>
<evidence type="ECO:0000256" key="7">
    <source>
        <dbReference type="ARBA" id="ARBA00023157"/>
    </source>
</evidence>
<feature type="binding site" evidence="9">
    <location>
        <position position="38"/>
    </location>
    <ligand>
        <name>ATP</name>
        <dbReference type="ChEBI" id="CHEBI:30616"/>
    </ligand>
</feature>
<sequence length="352" mass="38882">MTANTPKKVYLGLSGGVDSAVCAAVLKDLGYEVTCVYMKCWGEGPSCAAAQDESESVKVASSLELPFQTWDFTKVYRDNVLKSFIEQYSKGLTPNPDILCNSEVKFGAFYKKVKQIDKNALVATGHYARIIQDKYGFNRLASGLDKKKDQSYFLYKLSCLENVLNDCLFPVGEMTKVQVREYAKKLNLPNMDRPDSQGLCFIGDVNMRQFLSSYISKTGGDVVNSAGEVIGKHIGLAFYTIGQRHGFTVNNYHTDPLYVIGKSFEENRLIVGNRSEAFSKCFNVSGLIFIEEYLTSDLSVRVRNLGKNISCTLNSGNVNLKVLEFGIAPGQSAVFYHKDIVVGGGTISEITP</sequence>
<comment type="similarity">
    <text evidence="9">Belongs to the MnmA/TRMU family.</text>
</comment>
<dbReference type="GO" id="GO:0000049">
    <property type="term" value="F:tRNA binding"/>
    <property type="evidence" value="ECO:0007669"/>
    <property type="project" value="UniProtKB-KW"/>
</dbReference>
<feature type="active site" description="Cysteine persulfide intermediate" evidence="9">
    <location>
        <position position="200"/>
    </location>
</feature>
<comment type="catalytic activity">
    <reaction evidence="8 9">
        <text>S-sulfanyl-L-cysteinyl-[protein] + uridine(34) in tRNA + AH2 + ATP = 2-thiouridine(34) in tRNA + L-cysteinyl-[protein] + A + AMP + diphosphate + H(+)</text>
        <dbReference type="Rhea" id="RHEA:47032"/>
        <dbReference type="Rhea" id="RHEA-COMP:10131"/>
        <dbReference type="Rhea" id="RHEA-COMP:11726"/>
        <dbReference type="Rhea" id="RHEA-COMP:11727"/>
        <dbReference type="Rhea" id="RHEA-COMP:11728"/>
        <dbReference type="ChEBI" id="CHEBI:13193"/>
        <dbReference type="ChEBI" id="CHEBI:15378"/>
        <dbReference type="ChEBI" id="CHEBI:17499"/>
        <dbReference type="ChEBI" id="CHEBI:29950"/>
        <dbReference type="ChEBI" id="CHEBI:30616"/>
        <dbReference type="ChEBI" id="CHEBI:33019"/>
        <dbReference type="ChEBI" id="CHEBI:61963"/>
        <dbReference type="ChEBI" id="CHEBI:65315"/>
        <dbReference type="ChEBI" id="CHEBI:87170"/>
        <dbReference type="ChEBI" id="CHEBI:456215"/>
        <dbReference type="EC" id="2.8.1.13"/>
    </reaction>
</comment>
<keyword evidence="1 9" id="KW-0820">tRNA-binding</keyword>
<comment type="subcellular location">
    <subcellularLocation>
        <location evidence="9">Cytoplasm</location>
    </subcellularLocation>
</comment>
<evidence type="ECO:0000256" key="8">
    <source>
        <dbReference type="ARBA" id="ARBA00051542"/>
    </source>
</evidence>
<protein>
    <recommendedName>
        <fullName evidence="9">tRNA-specific 2-thiouridylase MnmA</fullName>
        <ecNumber evidence="9">2.8.1.13</ecNumber>
    </recommendedName>
</protein>
<evidence type="ECO:0000256" key="1">
    <source>
        <dbReference type="ARBA" id="ARBA00022555"/>
    </source>
</evidence>
<keyword evidence="7" id="KW-1015">Disulfide bond</keyword>
<gene>
    <name evidence="9" type="primary">mnmA</name>
    <name evidence="12" type="ORF">CO058_02390</name>
</gene>
<dbReference type="InterPro" id="IPR046884">
    <property type="entry name" value="MnmA-like_central"/>
</dbReference>
<dbReference type="InterPro" id="IPR023382">
    <property type="entry name" value="MnmA-like_central_sf"/>
</dbReference>
<feature type="binding site" evidence="9">
    <location>
        <begin position="12"/>
        <end position="19"/>
    </location>
    <ligand>
        <name>ATP</name>
        <dbReference type="ChEBI" id="CHEBI:30616"/>
    </ligand>
</feature>
<dbReference type="PANTHER" id="PTHR11933">
    <property type="entry name" value="TRNA 5-METHYLAMINOMETHYL-2-THIOURIDYLATE -METHYLTRANSFERASE"/>
    <property type="match status" value="1"/>
</dbReference>
<evidence type="ECO:0000256" key="2">
    <source>
        <dbReference type="ARBA" id="ARBA00022679"/>
    </source>
</evidence>
<dbReference type="HAMAP" id="MF_00144">
    <property type="entry name" value="tRNA_thiouridyl_MnmA"/>
    <property type="match status" value="1"/>
</dbReference>
<feature type="domain" description="tRNA-specific 2-thiouridylase MnmA-like central" evidence="11">
    <location>
        <begin position="209"/>
        <end position="272"/>
    </location>
</feature>
<feature type="binding site" evidence="9">
    <location>
        <position position="125"/>
    </location>
    <ligand>
        <name>ATP</name>
        <dbReference type="ChEBI" id="CHEBI:30616"/>
    </ligand>
</feature>
<dbReference type="PANTHER" id="PTHR11933:SF5">
    <property type="entry name" value="MITOCHONDRIAL TRNA-SPECIFIC 2-THIOURIDYLASE 1"/>
    <property type="match status" value="1"/>
</dbReference>
<dbReference type="Gene3D" id="2.40.30.10">
    <property type="entry name" value="Translation factors"/>
    <property type="match status" value="1"/>
</dbReference>
<keyword evidence="3 9" id="KW-0819">tRNA processing</keyword>
<keyword evidence="2 9" id="KW-0808">Transferase</keyword>
<feature type="region of interest" description="Interaction with target base in tRNA" evidence="9">
    <location>
        <begin position="95"/>
        <end position="97"/>
    </location>
</feature>
<proteinExistence type="inferred from homology"/>
<feature type="site" description="Interaction with tRNA" evidence="9">
    <location>
        <position position="126"/>
    </location>
</feature>
<dbReference type="CDD" id="cd01998">
    <property type="entry name" value="MnmA_TRMU-like"/>
    <property type="match status" value="1"/>
</dbReference>
<evidence type="ECO:0000259" key="10">
    <source>
        <dbReference type="Pfam" id="PF20258"/>
    </source>
</evidence>
<feature type="region of interest" description="Interaction with tRNA" evidence="9">
    <location>
        <begin position="148"/>
        <end position="150"/>
    </location>
</feature>
<evidence type="ECO:0000313" key="13">
    <source>
        <dbReference type="Proteomes" id="UP000229756"/>
    </source>
</evidence>
<name>A0A2M8ELG3_UNCKA</name>
<dbReference type="Gene3D" id="3.40.50.620">
    <property type="entry name" value="HUPs"/>
    <property type="match status" value="1"/>
</dbReference>
<keyword evidence="4 9" id="KW-0547">Nucleotide-binding</keyword>
<reference evidence="13" key="1">
    <citation type="submission" date="2017-09" db="EMBL/GenBank/DDBJ databases">
        <title>Depth-based differentiation of microbial function through sediment-hosted aquifers and enrichment of novel symbionts in the deep terrestrial subsurface.</title>
        <authorList>
            <person name="Probst A.J."/>
            <person name="Ladd B."/>
            <person name="Jarett J.K."/>
            <person name="Geller-Mcgrath D.E."/>
            <person name="Sieber C.M.K."/>
            <person name="Emerson J.B."/>
            <person name="Anantharaman K."/>
            <person name="Thomas B.C."/>
            <person name="Malmstrom R."/>
            <person name="Stieglmeier M."/>
            <person name="Klingl A."/>
            <person name="Woyke T."/>
            <person name="Ryan C.M."/>
            <person name="Banfield J.F."/>
        </authorList>
    </citation>
    <scope>NUCLEOTIDE SEQUENCE [LARGE SCALE GENOMIC DNA]</scope>
</reference>
<dbReference type="NCBIfam" id="TIGR00420">
    <property type="entry name" value="trmU"/>
    <property type="match status" value="1"/>
</dbReference>
<dbReference type="NCBIfam" id="NF001138">
    <property type="entry name" value="PRK00143.1"/>
    <property type="match status" value="1"/>
</dbReference>
<dbReference type="Pfam" id="PF20258">
    <property type="entry name" value="tRNA_Me_trans_C"/>
    <property type="match status" value="1"/>
</dbReference>
<keyword evidence="6 9" id="KW-0694">RNA-binding</keyword>
<dbReference type="GO" id="GO:0005737">
    <property type="term" value="C:cytoplasm"/>
    <property type="evidence" value="ECO:0007669"/>
    <property type="project" value="UniProtKB-SubCell"/>
</dbReference>
<dbReference type="Pfam" id="PF03054">
    <property type="entry name" value="tRNA_Me_trans"/>
    <property type="match status" value="1"/>
</dbReference>
<dbReference type="AlphaFoldDB" id="A0A2M8ELG3"/>
<dbReference type="SUPFAM" id="SSF52402">
    <property type="entry name" value="Adenine nucleotide alpha hydrolases-like"/>
    <property type="match status" value="1"/>
</dbReference>
<dbReference type="GO" id="GO:0005524">
    <property type="term" value="F:ATP binding"/>
    <property type="evidence" value="ECO:0007669"/>
    <property type="project" value="UniProtKB-KW"/>
</dbReference>
<evidence type="ECO:0000313" key="12">
    <source>
        <dbReference type="EMBL" id="PJC23584.1"/>
    </source>
</evidence>
<dbReference type="EMBL" id="PFSJ01000019">
    <property type="protein sequence ID" value="PJC23584.1"/>
    <property type="molecule type" value="Genomic_DNA"/>
</dbReference>
<dbReference type="Gene3D" id="2.30.30.280">
    <property type="entry name" value="Adenine nucleotide alpha hydrolases-like domains"/>
    <property type="match status" value="1"/>
</dbReference>
<evidence type="ECO:0000256" key="6">
    <source>
        <dbReference type="ARBA" id="ARBA00022884"/>
    </source>
</evidence>
<dbReference type="InterPro" id="IPR014729">
    <property type="entry name" value="Rossmann-like_a/b/a_fold"/>
</dbReference>
<feature type="active site" description="Nucleophile" evidence="9">
    <location>
        <position position="100"/>
    </location>
</feature>
<comment type="caution">
    <text evidence="12">The sequence shown here is derived from an EMBL/GenBank/DDBJ whole genome shotgun (WGS) entry which is preliminary data.</text>
</comment>
<dbReference type="InterPro" id="IPR004506">
    <property type="entry name" value="MnmA-like"/>
</dbReference>
<dbReference type="InterPro" id="IPR046885">
    <property type="entry name" value="MnmA-like_C"/>
</dbReference>
<feature type="site" description="Interaction with tRNA" evidence="9">
    <location>
        <position position="331"/>
    </location>
</feature>
<organism evidence="12 13">
    <name type="scientific">candidate division WWE3 bacterium CG_4_9_14_0_2_um_filter_35_11</name>
    <dbReference type="NCBI Taxonomy" id="1975077"/>
    <lineage>
        <taxon>Bacteria</taxon>
        <taxon>Katanobacteria</taxon>
    </lineage>
</organism>
<evidence type="ECO:0000256" key="9">
    <source>
        <dbReference type="HAMAP-Rule" id="MF_00144"/>
    </source>
</evidence>
<keyword evidence="9" id="KW-0963">Cytoplasm</keyword>
<evidence type="ECO:0000256" key="3">
    <source>
        <dbReference type="ARBA" id="ARBA00022694"/>
    </source>
</evidence>
<dbReference type="Pfam" id="PF20259">
    <property type="entry name" value="tRNA_Me_trans_M"/>
    <property type="match status" value="1"/>
</dbReference>
<dbReference type="GO" id="GO:0103016">
    <property type="term" value="F:tRNA-uridine 2-sulfurtransferase activity"/>
    <property type="evidence" value="ECO:0007669"/>
    <property type="project" value="UniProtKB-EC"/>
</dbReference>
<dbReference type="EC" id="2.8.1.13" evidence="9"/>
<feature type="domain" description="tRNA-specific 2-thiouridylase MnmA-like C-terminal" evidence="10">
    <location>
        <begin position="295"/>
        <end position="347"/>
    </location>
</feature>
<evidence type="ECO:0000256" key="4">
    <source>
        <dbReference type="ARBA" id="ARBA00022741"/>
    </source>
</evidence>
<comment type="caution">
    <text evidence="9">Lacks conserved residue(s) required for the propagation of feature annotation.</text>
</comment>
<evidence type="ECO:0000256" key="5">
    <source>
        <dbReference type="ARBA" id="ARBA00022840"/>
    </source>
</evidence>
<dbReference type="GO" id="GO:0002143">
    <property type="term" value="P:tRNA wobble position uridine thiolation"/>
    <property type="evidence" value="ECO:0007669"/>
    <property type="project" value="TreeGrafter"/>
</dbReference>
<accession>A0A2M8ELG3</accession>